<organism evidence="3 4">
    <name type="scientific">Oceanobacillus jordanicus</name>
    <dbReference type="NCBI Taxonomy" id="2867266"/>
    <lineage>
        <taxon>Bacteria</taxon>
        <taxon>Bacillati</taxon>
        <taxon>Bacillota</taxon>
        <taxon>Bacilli</taxon>
        <taxon>Bacillales</taxon>
        <taxon>Bacillaceae</taxon>
        <taxon>Oceanobacillus</taxon>
    </lineage>
</organism>
<comment type="caution">
    <text evidence="1">Lacks conserved residue(s) required for the propagation of feature annotation.</text>
</comment>
<keyword evidence="4" id="KW-1185">Reference proteome</keyword>
<comment type="similarity">
    <text evidence="1">Belongs to the peptidase S8 family.</text>
</comment>
<dbReference type="RefSeq" id="WP_238020472.1">
    <property type="nucleotide sequence ID" value="NZ_JAIFZM010000010.1"/>
</dbReference>
<evidence type="ECO:0000256" key="1">
    <source>
        <dbReference type="PROSITE-ProRule" id="PRU01240"/>
    </source>
</evidence>
<dbReference type="GO" id="GO:0004252">
    <property type="term" value="F:serine-type endopeptidase activity"/>
    <property type="evidence" value="ECO:0007669"/>
    <property type="project" value="InterPro"/>
</dbReference>
<dbReference type="EMBL" id="JAIFZM010000010">
    <property type="protein sequence ID" value="MCG3420065.1"/>
    <property type="molecule type" value="Genomic_DNA"/>
</dbReference>
<comment type="caution">
    <text evidence="3">The sequence shown here is derived from an EMBL/GenBank/DDBJ whole genome shotgun (WGS) entry which is preliminary data.</text>
</comment>
<dbReference type="SUPFAM" id="SSF52743">
    <property type="entry name" value="Subtilisin-like"/>
    <property type="match status" value="1"/>
</dbReference>
<dbReference type="Pfam" id="PF00082">
    <property type="entry name" value="Peptidase_S8"/>
    <property type="match status" value="1"/>
</dbReference>
<dbReference type="InterPro" id="IPR036852">
    <property type="entry name" value="Peptidase_S8/S53_dom_sf"/>
</dbReference>
<protein>
    <recommendedName>
        <fullName evidence="2">Peptidase S8/S53 domain-containing protein</fullName>
    </recommendedName>
</protein>
<dbReference type="PROSITE" id="PS51892">
    <property type="entry name" value="SUBTILASE"/>
    <property type="match status" value="1"/>
</dbReference>
<sequence length="57" mass="5927">MAGLAGLLLSANPNLTNREVIDIIKNSAYDLGIPGNDSDFGNGLIDVKNALEAALNE</sequence>
<evidence type="ECO:0000259" key="2">
    <source>
        <dbReference type="Pfam" id="PF00082"/>
    </source>
</evidence>
<evidence type="ECO:0000313" key="3">
    <source>
        <dbReference type="EMBL" id="MCG3420065.1"/>
    </source>
</evidence>
<dbReference type="GO" id="GO:0006508">
    <property type="term" value="P:proteolysis"/>
    <property type="evidence" value="ECO:0007669"/>
    <property type="project" value="InterPro"/>
</dbReference>
<evidence type="ECO:0000313" key="4">
    <source>
        <dbReference type="Proteomes" id="UP001199631"/>
    </source>
</evidence>
<dbReference type="AlphaFoldDB" id="A0AAW5B7S5"/>
<reference evidence="3 4" key="1">
    <citation type="journal article" date="2022" name="Evol. Bioinform. Online">
        <title>Draft Genome Sequence of Oceanobacillus jordanicus Strain GSFE11, a Halotolerant Plant Growth-Promoting Bacterial Endophyte Isolated From the Jordan Valley.</title>
        <authorList>
            <person name="Alhindi T."/>
            <person name="Albdaiwi R."/>
        </authorList>
    </citation>
    <scope>NUCLEOTIDE SEQUENCE [LARGE SCALE GENOMIC DNA]</scope>
    <source>
        <strain evidence="3 4">GSFE11</strain>
    </source>
</reference>
<dbReference type="Proteomes" id="UP001199631">
    <property type="component" value="Unassembled WGS sequence"/>
</dbReference>
<feature type="domain" description="Peptidase S8/S53" evidence="2">
    <location>
        <begin position="2"/>
        <end position="43"/>
    </location>
</feature>
<gene>
    <name evidence="3" type="ORF">K3T81_12980</name>
</gene>
<accession>A0AAW5B7S5</accession>
<dbReference type="Gene3D" id="3.40.50.200">
    <property type="entry name" value="Peptidase S8/S53 domain"/>
    <property type="match status" value="1"/>
</dbReference>
<dbReference type="InterPro" id="IPR000209">
    <property type="entry name" value="Peptidase_S8/S53_dom"/>
</dbReference>
<name>A0AAW5B7S5_9BACI</name>
<proteinExistence type="inferred from homology"/>